<gene>
    <name evidence="1" type="ORF">PR048_013170</name>
</gene>
<protein>
    <submittedName>
        <fullName evidence="1">Uncharacterized protein</fullName>
    </submittedName>
</protein>
<evidence type="ECO:0000313" key="1">
    <source>
        <dbReference type="EMBL" id="KAJ8886956.1"/>
    </source>
</evidence>
<keyword evidence="2" id="KW-1185">Reference proteome</keyword>
<dbReference type="EMBL" id="JARBHB010000004">
    <property type="protein sequence ID" value="KAJ8886956.1"/>
    <property type="molecule type" value="Genomic_DNA"/>
</dbReference>
<sequence>MPSALRNFGLKIKTQQSTSRTAHPMVQFRPQQPPCVWVQSIYACAQGETIKMRCQKQRTNFHWIFLLDPGKTSQLIKSRDVYFLEDYSYYKRKIETIDYQDEASTSELLPLRTTEKDKPCVRNDIVDERENEVGTYPIQTVIS</sequence>
<reference evidence="1 2" key="1">
    <citation type="submission" date="2023-02" db="EMBL/GenBank/DDBJ databases">
        <title>LHISI_Scaffold_Assembly.</title>
        <authorList>
            <person name="Stuart O.P."/>
            <person name="Cleave R."/>
            <person name="Magrath M.J.L."/>
            <person name="Mikheyev A.S."/>
        </authorList>
    </citation>
    <scope>NUCLEOTIDE SEQUENCE [LARGE SCALE GENOMIC DNA]</scope>
    <source>
        <strain evidence="1">Daus_M_001</strain>
        <tissue evidence="1">Leg muscle</tissue>
    </source>
</reference>
<accession>A0ABQ9HS96</accession>
<organism evidence="1 2">
    <name type="scientific">Dryococelus australis</name>
    <dbReference type="NCBI Taxonomy" id="614101"/>
    <lineage>
        <taxon>Eukaryota</taxon>
        <taxon>Metazoa</taxon>
        <taxon>Ecdysozoa</taxon>
        <taxon>Arthropoda</taxon>
        <taxon>Hexapoda</taxon>
        <taxon>Insecta</taxon>
        <taxon>Pterygota</taxon>
        <taxon>Neoptera</taxon>
        <taxon>Polyneoptera</taxon>
        <taxon>Phasmatodea</taxon>
        <taxon>Verophasmatodea</taxon>
        <taxon>Anareolatae</taxon>
        <taxon>Phasmatidae</taxon>
        <taxon>Eurycanthinae</taxon>
        <taxon>Dryococelus</taxon>
    </lineage>
</organism>
<proteinExistence type="predicted"/>
<name>A0ABQ9HS96_9NEOP</name>
<dbReference type="Proteomes" id="UP001159363">
    <property type="component" value="Chromosome X"/>
</dbReference>
<evidence type="ECO:0000313" key="2">
    <source>
        <dbReference type="Proteomes" id="UP001159363"/>
    </source>
</evidence>
<comment type="caution">
    <text evidence="1">The sequence shown here is derived from an EMBL/GenBank/DDBJ whole genome shotgun (WGS) entry which is preliminary data.</text>
</comment>